<reference evidence="13" key="1">
    <citation type="journal article" date="2005" name="Environ. Microbiol.">
        <title>Genetic and functional properties of uncultivated thermophilic crenarchaeotes from a subsurface gold mine as revealed by analysis of genome fragments.</title>
        <authorList>
            <person name="Nunoura T."/>
            <person name="Hirayama H."/>
            <person name="Takami H."/>
            <person name="Oida H."/>
            <person name="Nishi S."/>
            <person name="Shimamura S."/>
            <person name="Suzuki Y."/>
            <person name="Inagaki F."/>
            <person name="Takai K."/>
            <person name="Nealson K.H."/>
            <person name="Horikoshi K."/>
        </authorList>
    </citation>
    <scope>NUCLEOTIDE SEQUENCE</scope>
</reference>
<evidence type="ECO:0000256" key="4">
    <source>
        <dbReference type="ARBA" id="ARBA00022806"/>
    </source>
</evidence>
<feature type="binding site" evidence="9">
    <location>
        <begin position="180"/>
        <end position="185"/>
    </location>
    <ligand>
        <name>ATP</name>
        <dbReference type="ChEBI" id="CHEBI:30616"/>
    </ligand>
</feature>
<dbReference type="PROSITE" id="PS51856">
    <property type="entry name" value="RHO_RNA_BD"/>
    <property type="match status" value="1"/>
</dbReference>
<evidence type="ECO:0000256" key="10">
    <source>
        <dbReference type="NCBIfam" id="TIGR00767"/>
    </source>
</evidence>
<dbReference type="PANTHER" id="PTHR46425">
    <property type="entry name" value="TRANSCRIPTION TERMINATION FACTOR RHO"/>
    <property type="match status" value="1"/>
</dbReference>
<proteinExistence type="inferred from homology"/>
<dbReference type="Pfam" id="PF00006">
    <property type="entry name" value="ATP-synt_ab"/>
    <property type="match status" value="1"/>
</dbReference>
<dbReference type="InterPro" id="IPR011113">
    <property type="entry name" value="Rho_RNA-bd"/>
</dbReference>
<dbReference type="InterPro" id="IPR004665">
    <property type="entry name" value="Term_rho"/>
</dbReference>
<name>H5SDJ7_9BACT</name>
<evidence type="ECO:0000256" key="6">
    <source>
        <dbReference type="ARBA" id="ARBA00022884"/>
    </source>
</evidence>
<dbReference type="Gene3D" id="3.40.50.300">
    <property type="entry name" value="P-loop containing nucleotide triphosphate hydrolases"/>
    <property type="match status" value="1"/>
</dbReference>
<dbReference type="InterPro" id="IPR011112">
    <property type="entry name" value="Rho-like_N"/>
</dbReference>
<keyword evidence="2 9" id="KW-0547">Nucleotide-binding</keyword>
<keyword evidence="3 9" id="KW-0378">Hydrolase</keyword>
<dbReference type="InterPro" id="IPR011129">
    <property type="entry name" value="CSD"/>
</dbReference>
<dbReference type="AlphaFoldDB" id="H5SDJ7"/>
<dbReference type="CDD" id="cd01128">
    <property type="entry name" value="rho_factor_C"/>
    <property type="match status" value="1"/>
</dbReference>
<keyword evidence="5 9" id="KW-0067">ATP-binding</keyword>
<keyword evidence="4 9" id="KW-0347">Helicase</keyword>
<reference evidence="13" key="2">
    <citation type="journal article" date="2012" name="PLoS ONE">
        <title>A Deeply Branching Thermophilic Bacterium with an Ancient Acetyl-CoA Pathway Dominates a Subsurface Ecosystem.</title>
        <authorList>
            <person name="Takami H."/>
            <person name="Noguchi H."/>
            <person name="Takaki Y."/>
            <person name="Uchiyama I."/>
            <person name="Toyoda A."/>
            <person name="Nishi S."/>
            <person name="Chee G.-J."/>
            <person name="Arai W."/>
            <person name="Nunoura T."/>
            <person name="Itoh T."/>
            <person name="Hattori M."/>
            <person name="Takai K."/>
        </authorList>
    </citation>
    <scope>NUCLEOTIDE SEQUENCE</scope>
</reference>
<evidence type="ECO:0000259" key="12">
    <source>
        <dbReference type="PROSITE" id="PS51856"/>
    </source>
</evidence>
<evidence type="ECO:0000256" key="7">
    <source>
        <dbReference type="ARBA" id="ARBA00023015"/>
    </source>
</evidence>
<dbReference type="InterPro" id="IPR003593">
    <property type="entry name" value="AAA+_ATPase"/>
</dbReference>
<feature type="binding site" evidence="9">
    <location>
        <begin position="168"/>
        <end position="173"/>
    </location>
    <ligand>
        <name>ATP</name>
        <dbReference type="ChEBI" id="CHEBI:30616"/>
    </ligand>
</feature>
<evidence type="ECO:0000256" key="11">
    <source>
        <dbReference type="PROSITE-ProRule" id="PRU01203"/>
    </source>
</evidence>
<dbReference type="Pfam" id="PF07497">
    <property type="entry name" value="Rho_RNA_bind"/>
    <property type="match status" value="1"/>
</dbReference>
<dbReference type="InterPro" id="IPR036269">
    <property type="entry name" value="Rho_N_sf"/>
</dbReference>
<dbReference type="GO" id="GO:0006353">
    <property type="term" value="P:DNA-templated transcription termination"/>
    <property type="evidence" value="ECO:0007669"/>
    <property type="project" value="UniProtKB-UniRule"/>
</dbReference>
<dbReference type="InterPro" id="IPR041703">
    <property type="entry name" value="Rho_factor_ATP-bd"/>
</dbReference>
<dbReference type="SUPFAM" id="SSF52540">
    <property type="entry name" value="P-loop containing nucleoside triphosphate hydrolases"/>
    <property type="match status" value="1"/>
</dbReference>
<dbReference type="InterPro" id="IPR027417">
    <property type="entry name" value="P-loop_NTPase"/>
</dbReference>
<dbReference type="SMART" id="SM00382">
    <property type="entry name" value="AAA"/>
    <property type="match status" value="1"/>
</dbReference>
<dbReference type="InterPro" id="IPR000194">
    <property type="entry name" value="ATPase_F1/V1/A1_a/bsu_nucl-bd"/>
</dbReference>
<comment type="subunit">
    <text evidence="9">Homohexamer. The homohexamer assembles into an open ring structure.</text>
</comment>
<dbReference type="GO" id="GO:0008186">
    <property type="term" value="F:ATP-dependent activity, acting on RNA"/>
    <property type="evidence" value="ECO:0007669"/>
    <property type="project" value="UniProtKB-UniRule"/>
</dbReference>
<dbReference type="EMBL" id="AP011682">
    <property type="protein sequence ID" value="BAL54233.1"/>
    <property type="molecule type" value="Genomic_DNA"/>
</dbReference>
<gene>
    <name evidence="9" type="primary">rho</name>
    <name evidence="13" type="ORF">HGMM_F13G06C16</name>
</gene>
<evidence type="ECO:0000256" key="1">
    <source>
        <dbReference type="ARBA" id="ARBA00022472"/>
    </source>
</evidence>
<feature type="binding site" evidence="9">
    <location>
        <position position="211"/>
    </location>
    <ligand>
        <name>ATP</name>
        <dbReference type="ChEBI" id="CHEBI:30616"/>
    </ligand>
</feature>
<evidence type="ECO:0000256" key="2">
    <source>
        <dbReference type="ARBA" id="ARBA00022741"/>
    </source>
</evidence>
<dbReference type="CDD" id="cd04459">
    <property type="entry name" value="Rho_CSD"/>
    <property type="match status" value="1"/>
</dbReference>
<dbReference type="GO" id="GO:0003723">
    <property type="term" value="F:RNA binding"/>
    <property type="evidence" value="ECO:0007669"/>
    <property type="project" value="UniProtKB-UniRule"/>
</dbReference>
<comment type="caution">
    <text evidence="9">Lacks conserved residue(s) required for the propagation of feature annotation.</text>
</comment>
<keyword evidence="7 9" id="KW-0805">Transcription regulation</keyword>
<sequence>MGDLLDITELKSKDMSELRALAEQFGINGRGRIKKEDLVFAILKAQAEKQGLHFKDGVLEILPDGYGFLRDSSCLPGAHDIYVSPSQIKRFALKDGDVVSGIVRPPKEDEKYFALLKIEAINFEDPEAIRNRQAFEDLIPYHPREQLKLEYDSNEFSTRIIDLFAPIGKGQRGLIVSPPKAGKTTLLKHIAHGIAANHPEVYLIVLLVDERPEEVTDFRESITMGEVVAATFDQKPEIHCRISELVIAKAKRLVEMGRDVVILMDSITRLARAYNLAIAPSGKLLSGGMDPTALYKPKEFLGAARNIKDGGSLTIIGTALIDTGSRLDQVVFEEFKGTGNMELVLDRNLANKRIFPAIDLEASGTRKEELLLPEKVLKRVWVLRKLIGDMNDKQKALEWILSRMEQTKTNEQFLELMRNE</sequence>
<dbReference type="GO" id="GO:0004386">
    <property type="term" value="F:helicase activity"/>
    <property type="evidence" value="ECO:0007669"/>
    <property type="project" value="UniProtKB-UniRule"/>
</dbReference>
<dbReference type="HAMAP" id="MF_01884">
    <property type="entry name" value="Rho"/>
    <property type="match status" value="1"/>
</dbReference>
<dbReference type="GO" id="GO:0005524">
    <property type="term" value="F:ATP binding"/>
    <property type="evidence" value="ECO:0007669"/>
    <property type="project" value="UniProtKB-UniRule"/>
</dbReference>
<keyword evidence="8 9" id="KW-0804">Transcription</keyword>
<dbReference type="EC" id="3.6.4.-" evidence="9 10"/>
<evidence type="ECO:0000256" key="8">
    <source>
        <dbReference type="ARBA" id="ARBA00023163"/>
    </source>
</evidence>
<dbReference type="InterPro" id="IPR012340">
    <property type="entry name" value="NA-bd_OB-fold"/>
</dbReference>
<dbReference type="SMART" id="SM00959">
    <property type="entry name" value="Rho_N"/>
    <property type="match status" value="1"/>
</dbReference>
<keyword evidence="6 9" id="KW-0694">RNA-binding</keyword>
<dbReference type="SMART" id="SM00357">
    <property type="entry name" value="CSP"/>
    <property type="match status" value="1"/>
</dbReference>
<feature type="domain" description="Rho RNA-BD" evidence="12">
    <location>
        <begin position="52"/>
        <end position="125"/>
    </location>
</feature>
<dbReference type="Gene3D" id="2.40.50.140">
    <property type="entry name" value="Nucleic acid-binding proteins"/>
    <property type="match status" value="1"/>
</dbReference>
<dbReference type="Pfam" id="PF07498">
    <property type="entry name" value="Rho_N"/>
    <property type="match status" value="1"/>
</dbReference>
<dbReference type="SUPFAM" id="SSF68912">
    <property type="entry name" value="Rho N-terminal domain-like"/>
    <property type="match status" value="1"/>
</dbReference>
<accession>H5SDJ7</accession>
<comment type="similarity">
    <text evidence="9 11">Belongs to the Rho family.</text>
</comment>
<dbReference type="NCBIfam" id="TIGR00767">
    <property type="entry name" value="rho"/>
    <property type="match status" value="1"/>
</dbReference>
<protein>
    <recommendedName>
        <fullName evidence="9 10">Transcription termination factor Rho</fullName>
        <ecNumber evidence="9 10">3.6.4.-</ecNumber>
    </recommendedName>
    <alternativeName>
        <fullName evidence="9">ATP-dependent helicase Rho</fullName>
    </alternativeName>
</protein>
<evidence type="ECO:0000313" key="13">
    <source>
        <dbReference type="EMBL" id="BAL54233.1"/>
    </source>
</evidence>
<evidence type="ECO:0000256" key="5">
    <source>
        <dbReference type="ARBA" id="ARBA00022840"/>
    </source>
</evidence>
<dbReference type="GO" id="GO:0016787">
    <property type="term" value="F:hydrolase activity"/>
    <property type="evidence" value="ECO:0007669"/>
    <property type="project" value="UniProtKB-KW"/>
</dbReference>
<keyword evidence="1 9" id="KW-0806">Transcription termination</keyword>
<dbReference type="SUPFAM" id="SSF50249">
    <property type="entry name" value="Nucleic acid-binding proteins"/>
    <property type="match status" value="1"/>
</dbReference>
<evidence type="ECO:0000256" key="3">
    <source>
        <dbReference type="ARBA" id="ARBA00022801"/>
    </source>
</evidence>
<organism evidence="13">
    <name type="scientific">uncultured Acetothermia bacterium</name>
    <dbReference type="NCBI Taxonomy" id="236499"/>
    <lineage>
        <taxon>Bacteria</taxon>
        <taxon>Candidatus Bipolaricaulota</taxon>
        <taxon>environmental samples</taxon>
    </lineage>
</organism>
<comment type="function">
    <text evidence="9">Facilitates transcription termination by a mechanism that involves Rho binding to the nascent RNA, activation of Rho's RNA-dependent ATPase activity, and release of the mRNA from the DNA template.</text>
</comment>
<dbReference type="NCBIfam" id="NF006886">
    <property type="entry name" value="PRK09376.1"/>
    <property type="match status" value="1"/>
</dbReference>
<evidence type="ECO:0000256" key="9">
    <source>
        <dbReference type="HAMAP-Rule" id="MF_01884"/>
    </source>
</evidence>
<dbReference type="PANTHER" id="PTHR46425:SF1">
    <property type="entry name" value="TRANSCRIPTION TERMINATION FACTOR RHO"/>
    <property type="match status" value="1"/>
</dbReference>